<dbReference type="Pfam" id="PF09411">
    <property type="entry name" value="PagL"/>
    <property type="match status" value="1"/>
</dbReference>
<feature type="chain" id="PRO_5041684568" evidence="1">
    <location>
        <begin position="20"/>
        <end position="180"/>
    </location>
</feature>
<dbReference type="GO" id="GO:0016787">
    <property type="term" value="F:hydrolase activity"/>
    <property type="evidence" value="ECO:0007669"/>
    <property type="project" value="UniProtKB-KW"/>
</dbReference>
<dbReference type="EMBL" id="CP116967">
    <property type="protein sequence ID" value="WNM59999.1"/>
    <property type="molecule type" value="Genomic_DNA"/>
</dbReference>
<dbReference type="KEGG" id="nall:PP769_09645"/>
<keyword evidence="2" id="KW-0378">Hydrolase</keyword>
<dbReference type="Proteomes" id="UP001302719">
    <property type="component" value="Chromosome"/>
</dbReference>
<name>A0AA96K0T4_9BACT</name>
<reference evidence="2 3" key="1">
    <citation type="submission" date="2023-01" db="EMBL/GenBank/DDBJ databases">
        <title>Cultivation and genomic characterization of new, ubiquitous marine nitrite-oxidizing bacteria from the Nitrospirales.</title>
        <authorList>
            <person name="Mueller A.J."/>
            <person name="Daebeler A."/>
            <person name="Herbold C.W."/>
            <person name="Kirkegaard R.H."/>
            <person name="Daims H."/>
        </authorList>
    </citation>
    <scope>NUCLEOTIDE SEQUENCE [LARGE SCALE GENOMIC DNA]</scope>
    <source>
        <strain evidence="2 3">VA</strain>
    </source>
</reference>
<dbReference type="AlphaFoldDB" id="A0AA96K0T4"/>
<evidence type="ECO:0000313" key="2">
    <source>
        <dbReference type="EMBL" id="WNM59999.1"/>
    </source>
</evidence>
<keyword evidence="1" id="KW-0732">Signal</keyword>
<organism evidence="2 3">
    <name type="scientific">Candidatus Nitrospira allomarina</name>
    <dbReference type="NCBI Taxonomy" id="3020900"/>
    <lineage>
        <taxon>Bacteria</taxon>
        <taxon>Pseudomonadati</taxon>
        <taxon>Nitrospirota</taxon>
        <taxon>Nitrospiria</taxon>
        <taxon>Nitrospirales</taxon>
        <taxon>Nitrospiraceae</taxon>
        <taxon>Nitrospira</taxon>
    </lineage>
</organism>
<feature type="signal peptide" evidence="1">
    <location>
        <begin position="1"/>
        <end position="19"/>
    </location>
</feature>
<protein>
    <submittedName>
        <fullName evidence="2">Acyloxyacyl hydrolase</fullName>
    </submittedName>
</protein>
<evidence type="ECO:0000256" key="1">
    <source>
        <dbReference type="SAM" id="SignalP"/>
    </source>
</evidence>
<proteinExistence type="predicted"/>
<gene>
    <name evidence="2" type="ORF">PP769_09645</name>
</gene>
<dbReference type="Gene3D" id="2.40.160.20">
    <property type="match status" value="1"/>
</dbReference>
<dbReference type="InterPro" id="IPR018550">
    <property type="entry name" value="Lipid-A_deacylase-rel"/>
</dbReference>
<accession>A0AA96K0T4</accession>
<sequence>MRALLVFLCFLGCSGTGWAKDIELVTLGVRGGMNFKDAGLQPGEKEDFEQFDVIGILGLPWRWEGASGWEVRSQVWGSAGALRGAGDLGFITTLTPGLALKIPRWWLIIDGGVGGALISKWKFGRQDIGGPFQFIAHVGVGVQLPKNMIVGWRFHHMSDATIYGKSRGVDLHMLELSYAF</sequence>
<evidence type="ECO:0000313" key="3">
    <source>
        <dbReference type="Proteomes" id="UP001302719"/>
    </source>
</evidence>
<keyword evidence="3" id="KW-1185">Reference proteome</keyword>
<dbReference type="RefSeq" id="WP_312646916.1">
    <property type="nucleotide sequence ID" value="NZ_CP116967.1"/>
</dbReference>